<dbReference type="EMBL" id="FOMO01000005">
    <property type="protein sequence ID" value="SFD87192.1"/>
    <property type="molecule type" value="Genomic_DNA"/>
</dbReference>
<dbReference type="PANTHER" id="PTHR37461">
    <property type="entry name" value="ANTI-SIGMA-K FACTOR RSKA"/>
    <property type="match status" value="1"/>
</dbReference>
<reference evidence="3" key="1">
    <citation type="submission" date="2016-10" db="EMBL/GenBank/DDBJ databases">
        <authorList>
            <person name="Varghese N."/>
            <person name="Submissions S."/>
        </authorList>
    </citation>
    <scope>NUCLEOTIDE SEQUENCE [LARGE SCALE GENOMIC DNA]</scope>
    <source>
        <strain evidence="3">JCM 2783</strain>
    </source>
</reference>
<dbReference type="InterPro" id="IPR051474">
    <property type="entry name" value="Anti-sigma-K/W_factor"/>
</dbReference>
<organism evidence="2 3">
    <name type="scientific">Pseudomonas straminea</name>
    <dbReference type="NCBI Taxonomy" id="47882"/>
    <lineage>
        <taxon>Bacteria</taxon>
        <taxon>Pseudomonadati</taxon>
        <taxon>Pseudomonadota</taxon>
        <taxon>Gammaproteobacteria</taxon>
        <taxon>Pseudomonadales</taxon>
        <taxon>Pseudomonadaceae</taxon>
        <taxon>Phytopseudomonas</taxon>
    </lineage>
</organism>
<dbReference type="Pfam" id="PF10099">
    <property type="entry name" value="RskA_C"/>
    <property type="match status" value="1"/>
</dbReference>
<dbReference type="RefSeq" id="WP_093504323.1">
    <property type="nucleotide sequence ID" value="NZ_BSSG01000005.1"/>
</dbReference>
<name>A0A1I1VW32_PSEOC</name>
<dbReference type="AlphaFoldDB" id="A0A1I1VW32"/>
<protein>
    <submittedName>
        <fullName evidence="2">Anti-sigma-K factor RskA</fullName>
    </submittedName>
</protein>
<keyword evidence="3" id="KW-1185">Reference proteome</keyword>
<dbReference type="Proteomes" id="UP000243950">
    <property type="component" value="Unassembled WGS sequence"/>
</dbReference>
<dbReference type="GO" id="GO:0006417">
    <property type="term" value="P:regulation of translation"/>
    <property type="evidence" value="ECO:0007669"/>
    <property type="project" value="TreeGrafter"/>
</dbReference>
<sequence>MISTDPSERRALIGEYVLGLLEQEQAAEIAELIERAPQAAEMALQWEQHFLELSDRLEPSSPSPGLWPRIQQTLNLNRQTSAWQQWWSNLNTWRLTSAALALALIAALLPMPWQADTPGPSAIYTAVLQPPGEAAAPGWVVHIDATGTLLLEPLRDDQVAADRSVQFWTLVDPKDGPRSLGLVEPGERLTLTAEQIGAVRAGQLFELTLEPAGGSPLSRPTGEVLYIGRAVTAALN</sequence>
<dbReference type="InterPro" id="IPR018764">
    <property type="entry name" value="RskA_C"/>
</dbReference>
<dbReference type="PANTHER" id="PTHR37461:SF1">
    <property type="entry name" value="ANTI-SIGMA-K FACTOR RSKA"/>
    <property type="match status" value="1"/>
</dbReference>
<dbReference type="GO" id="GO:0016989">
    <property type="term" value="F:sigma factor antagonist activity"/>
    <property type="evidence" value="ECO:0007669"/>
    <property type="project" value="TreeGrafter"/>
</dbReference>
<evidence type="ECO:0000259" key="1">
    <source>
        <dbReference type="Pfam" id="PF10099"/>
    </source>
</evidence>
<proteinExistence type="predicted"/>
<evidence type="ECO:0000313" key="2">
    <source>
        <dbReference type="EMBL" id="SFD87192.1"/>
    </source>
</evidence>
<gene>
    <name evidence="2" type="ORF">SAMN05216372_10514</name>
</gene>
<evidence type="ECO:0000313" key="3">
    <source>
        <dbReference type="Proteomes" id="UP000243950"/>
    </source>
</evidence>
<feature type="domain" description="Anti-sigma K factor RskA C-terminal" evidence="1">
    <location>
        <begin position="97"/>
        <end position="224"/>
    </location>
</feature>
<dbReference type="GO" id="GO:0005886">
    <property type="term" value="C:plasma membrane"/>
    <property type="evidence" value="ECO:0007669"/>
    <property type="project" value="InterPro"/>
</dbReference>
<accession>A0A1I1VW32</accession>